<comment type="caution">
    <text evidence="2">The sequence shown here is derived from an EMBL/GenBank/DDBJ whole genome shotgun (WGS) entry which is preliminary data.</text>
</comment>
<dbReference type="AlphaFoldDB" id="A0AAV7KL31"/>
<feature type="region of interest" description="Disordered" evidence="1">
    <location>
        <begin position="272"/>
        <end position="323"/>
    </location>
</feature>
<feature type="compositionally biased region" description="Acidic residues" evidence="1">
    <location>
        <begin position="313"/>
        <end position="323"/>
    </location>
</feature>
<organism evidence="2 3">
    <name type="scientific">Pleurodeles waltl</name>
    <name type="common">Iberian ribbed newt</name>
    <dbReference type="NCBI Taxonomy" id="8319"/>
    <lineage>
        <taxon>Eukaryota</taxon>
        <taxon>Metazoa</taxon>
        <taxon>Chordata</taxon>
        <taxon>Craniata</taxon>
        <taxon>Vertebrata</taxon>
        <taxon>Euteleostomi</taxon>
        <taxon>Amphibia</taxon>
        <taxon>Batrachia</taxon>
        <taxon>Caudata</taxon>
        <taxon>Salamandroidea</taxon>
        <taxon>Salamandridae</taxon>
        <taxon>Pleurodelinae</taxon>
        <taxon>Pleurodeles</taxon>
    </lineage>
</organism>
<accession>A0AAV7KL31</accession>
<feature type="region of interest" description="Disordered" evidence="1">
    <location>
        <begin position="74"/>
        <end position="103"/>
    </location>
</feature>
<keyword evidence="3" id="KW-1185">Reference proteome</keyword>
<evidence type="ECO:0000313" key="2">
    <source>
        <dbReference type="EMBL" id="KAJ1079591.1"/>
    </source>
</evidence>
<feature type="compositionally biased region" description="Basic and acidic residues" evidence="1">
    <location>
        <begin position="281"/>
        <end position="296"/>
    </location>
</feature>
<proteinExistence type="predicted"/>
<dbReference type="Proteomes" id="UP001066276">
    <property type="component" value="Unassembled WGS sequence"/>
</dbReference>
<gene>
    <name evidence="2" type="ORF">NDU88_000177</name>
</gene>
<reference evidence="2 3" key="1">
    <citation type="journal article" date="2022" name="bioRxiv">
        <title>Sequencing and chromosome-scale assembly of the giantPleurodeles waltlgenome.</title>
        <authorList>
            <person name="Brown T."/>
            <person name="Elewa A."/>
            <person name="Iarovenko S."/>
            <person name="Subramanian E."/>
            <person name="Araus A.J."/>
            <person name="Petzold A."/>
            <person name="Susuki M."/>
            <person name="Suzuki K.-i.T."/>
            <person name="Hayashi T."/>
            <person name="Toyoda A."/>
            <person name="Oliveira C."/>
            <person name="Osipova E."/>
            <person name="Leigh N.D."/>
            <person name="Simon A."/>
            <person name="Yun M.H."/>
        </authorList>
    </citation>
    <scope>NUCLEOTIDE SEQUENCE [LARGE SCALE GENOMIC DNA]</scope>
    <source>
        <strain evidence="2">20211129_DDA</strain>
        <tissue evidence="2">Liver</tissue>
    </source>
</reference>
<name>A0AAV7KL31_PLEWA</name>
<evidence type="ECO:0000313" key="3">
    <source>
        <dbReference type="Proteomes" id="UP001066276"/>
    </source>
</evidence>
<sequence>MRLYEGAQSKERSGLQSAVCETRRHFSSRRLNDIGRASWSPLNKEKRWPVNVRARYGQEACLAATNWAGVRQRRAGKDLSSSGPAGRRSLIGPSKLSIKADGSSSKDVIGRGSGIGVQTGAQIGAQAACSRLKCKPQPAITDFLTRGPEITEAEGHCSCMKAAILVENTENTDSTNLVLEPAQAGAKLAIGPLQMVKAQNETENPTAEYMGPIALAAGVAGVAPSTERTQLGHKREEGVFQEYADILREPIGARARSNGNLAIKEALIMQEQDDETGQTERNGRNTDWSKKVRDKFYSLTEDSEAKNNCGTQSDEEDNFLSDL</sequence>
<dbReference type="EMBL" id="JANPWB010000064">
    <property type="protein sequence ID" value="KAJ1079591.1"/>
    <property type="molecule type" value="Genomic_DNA"/>
</dbReference>
<evidence type="ECO:0000256" key="1">
    <source>
        <dbReference type="SAM" id="MobiDB-lite"/>
    </source>
</evidence>
<protein>
    <submittedName>
        <fullName evidence="2">Uncharacterized protein</fullName>
    </submittedName>
</protein>